<dbReference type="GO" id="GO:0016020">
    <property type="term" value="C:membrane"/>
    <property type="evidence" value="ECO:0007669"/>
    <property type="project" value="UniProtKB-SubCell"/>
</dbReference>
<dbReference type="InterPro" id="IPR050467">
    <property type="entry name" value="LRFN"/>
</dbReference>
<sequence>MEKEKRSCSVVKMDSRALLVFAVIFCLGCKGTFSCPKRCTCHFSNKTTEVVCPDVSLSRYPSDSLPGSATSLTIQFTNLSNVTAPDLRATPLLKELHLPGNRLRSLPADLLAGLTHLHTIDLTGNLIQELPPHVFHHAPLLNLVLKDNLLTNVSADWLPRSSSLTWLDLSGNQLKESPTGLLHRLTRLEVLHLSQNHLQELPADSFHSLFALERLYLDGNKLQALDSKAFSGNANLTYLFLQKNQMDTLPPAVFHGLARLHYVDLSNNRLRFLAPGTLPAGIGWVDLDGNPWHCNAKLAPLWMWLNSHSGRSEPKCASPEGLKGRVISKLTSTELGLSPAH</sequence>
<evidence type="ECO:0000256" key="3">
    <source>
        <dbReference type="ARBA" id="ARBA00022737"/>
    </source>
</evidence>
<dbReference type="Gene3D" id="3.80.10.10">
    <property type="entry name" value="Ribonuclease Inhibitor"/>
    <property type="match status" value="2"/>
</dbReference>
<evidence type="ECO:0000313" key="6">
    <source>
        <dbReference type="Proteomes" id="UP001239994"/>
    </source>
</evidence>
<dbReference type="SMART" id="SM00082">
    <property type="entry name" value="LRRCT"/>
    <property type="match status" value="1"/>
</dbReference>
<evidence type="ECO:0000313" key="5">
    <source>
        <dbReference type="EMBL" id="KAK1795718.1"/>
    </source>
</evidence>
<keyword evidence="2" id="KW-0732">Signal</keyword>
<evidence type="ECO:0000256" key="2">
    <source>
        <dbReference type="ARBA" id="ARBA00022729"/>
    </source>
</evidence>
<dbReference type="Pfam" id="PF13855">
    <property type="entry name" value="LRR_8"/>
    <property type="match status" value="2"/>
</dbReference>
<name>A0AAD8Z9T5_9TELE</name>
<dbReference type="InterPro" id="IPR003591">
    <property type="entry name" value="Leu-rich_rpt_typical-subtyp"/>
</dbReference>
<comment type="caution">
    <text evidence="5">The sequence shown here is derived from an EMBL/GenBank/DDBJ whole genome shotgun (WGS) entry which is preliminary data.</text>
</comment>
<dbReference type="SMART" id="SM00369">
    <property type="entry name" value="LRR_TYP"/>
    <property type="match status" value="7"/>
</dbReference>
<dbReference type="PRINTS" id="PR00019">
    <property type="entry name" value="LEURICHRPT"/>
</dbReference>
<dbReference type="InterPro" id="IPR032675">
    <property type="entry name" value="LRR_dom_sf"/>
</dbReference>
<dbReference type="InterPro" id="IPR001611">
    <property type="entry name" value="Leu-rich_rpt"/>
</dbReference>
<dbReference type="PANTHER" id="PTHR45842:SF22">
    <property type="entry name" value="INSULIN-LIKE GROWTH FACTOR-BINDING PROTEIN COMPLEX ACID LABILE SUBUNIT ISOFORM X1"/>
    <property type="match status" value="1"/>
</dbReference>
<accession>A0AAD8Z9T5</accession>
<dbReference type="Proteomes" id="UP001239994">
    <property type="component" value="Unassembled WGS sequence"/>
</dbReference>
<evidence type="ECO:0000259" key="4">
    <source>
        <dbReference type="SMART" id="SM00082"/>
    </source>
</evidence>
<keyword evidence="6" id="KW-1185">Reference proteome</keyword>
<dbReference type="EMBL" id="JAROKS010000015">
    <property type="protein sequence ID" value="KAK1795718.1"/>
    <property type="molecule type" value="Genomic_DNA"/>
</dbReference>
<dbReference type="SUPFAM" id="SSF52058">
    <property type="entry name" value="L domain-like"/>
    <property type="match status" value="1"/>
</dbReference>
<dbReference type="PANTHER" id="PTHR45842">
    <property type="entry name" value="SYNAPTIC ADHESION-LIKE MOLECULE SALM"/>
    <property type="match status" value="1"/>
</dbReference>
<proteinExistence type="predicted"/>
<evidence type="ECO:0000256" key="1">
    <source>
        <dbReference type="ARBA" id="ARBA00022614"/>
    </source>
</evidence>
<keyword evidence="1" id="KW-0433">Leucine-rich repeat</keyword>
<protein>
    <recommendedName>
        <fullName evidence="4">LRRCT domain-containing protein</fullName>
    </recommendedName>
</protein>
<keyword evidence="3" id="KW-0677">Repeat</keyword>
<dbReference type="AlphaFoldDB" id="A0AAD8Z9T5"/>
<reference evidence="5" key="1">
    <citation type="submission" date="2023-03" db="EMBL/GenBank/DDBJ databases">
        <title>Electrophorus voltai genome.</title>
        <authorList>
            <person name="Bian C."/>
        </authorList>
    </citation>
    <scope>NUCLEOTIDE SEQUENCE</scope>
    <source>
        <strain evidence="5">CB-2022</strain>
        <tissue evidence="5">Muscle</tissue>
    </source>
</reference>
<gene>
    <name evidence="5" type="ORF">P4O66_001022</name>
</gene>
<dbReference type="PROSITE" id="PS51450">
    <property type="entry name" value="LRR"/>
    <property type="match status" value="1"/>
</dbReference>
<feature type="domain" description="LRRCT" evidence="4">
    <location>
        <begin position="290"/>
        <end position="340"/>
    </location>
</feature>
<dbReference type="InterPro" id="IPR000483">
    <property type="entry name" value="Cys-rich_flank_reg_C"/>
</dbReference>
<organism evidence="5 6">
    <name type="scientific">Electrophorus voltai</name>
    <dbReference type="NCBI Taxonomy" id="2609070"/>
    <lineage>
        <taxon>Eukaryota</taxon>
        <taxon>Metazoa</taxon>
        <taxon>Chordata</taxon>
        <taxon>Craniata</taxon>
        <taxon>Vertebrata</taxon>
        <taxon>Euteleostomi</taxon>
        <taxon>Actinopterygii</taxon>
        <taxon>Neopterygii</taxon>
        <taxon>Teleostei</taxon>
        <taxon>Ostariophysi</taxon>
        <taxon>Gymnotiformes</taxon>
        <taxon>Gymnotoidei</taxon>
        <taxon>Gymnotidae</taxon>
        <taxon>Electrophorus</taxon>
    </lineage>
</organism>
<dbReference type="Pfam" id="PF00560">
    <property type="entry name" value="LRR_1"/>
    <property type="match status" value="2"/>
</dbReference>